<dbReference type="Proteomes" id="UP000249799">
    <property type="component" value="Chromosome"/>
</dbReference>
<dbReference type="AlphaFoldDB" id="A0A2Z4FQD3"/>
<evidence type="ECO:0000313" key="1">
    <source>
        <dbReference type="EMBL" id="AWV91102.1"/>
    </source>
</evidence>
<sequence length="261" mass="28459">MSEPEKTPPDSLYGREYLIRRGFLAVVGVLCGLGYVLFWDTADTPSSSDSSSEFRASHDDSPQAGQDAEPLDAGVAYVWKRRGDSKGLGAPVEEASPRRVVMRPDIIEASAPDTGASVGADASEWVDPVNQRVLGRKAWMAEVPEDEEAAIEAMLDAPAPARYPIDLGVREWSVDIAAEVVRTCFGEDEPSGRFALNYTLAADGSRATFEDVRLSHIYKMETPSLGDCVADTLSQRSFRSTEDGQMRVSRPFFFDGTQAPK</sequence>
<dbReference type="KEGG" id="bsed:DN745_17900"/>
<keyword evidence="2" id="KW-1185">Reference proteome</keyword>
<organism evidence="1 2">
    <name type="scientific">Bradymonas sediminis</name>
    <dbReference type="NCBI Taxonomy" id="1548548"/>
    <lineage>
        <taxon>Bacteria</taxon>
        <taxon>Deltaproteobacteria</taxon>
        <taxon>Bradymonadales</taxon>
        <taxon>Bradymonadaceae</taxon>
        <taxon>Bradymonas</taxon>
    </lineage>
</organism>
<name>A0A2Z4FQD3_9DELT</name>
<proteinExistence type="predicted"/>
<reference evidence="1 2" key="1">
    <citation type="submission" date="2018-06" db="EMBL/GenBank/DDBJ databases">
        <title>Lujinxingia sediminis gen. nov. sp. nov., a new facultative anaerobic member of the class Deltaproteobacteria, and proposal of Lujinxingaceae fam. nov.</title>
        <authorList>
            <person name="Guo L.-Y."/>
            <person name="Li C.-M."/>
            <person name="Wang S."/>
            <person name="Du Z.-J."/>
        </authorList>
    </citation>
    <scope>NUCLEOTIDE SEQUENCE [LARGE SCALE GENOMIC DNA]</scope>
    <source>
        <strain evidence="1 2">FA350</strain>
    </source>
</reference>
<dbReference type="OrthoDB" id="5485056at2"/>
<protein>
    <submittedName>
        <fullName evidence="1">Uncharacterized protein</fullName>
    </submittedName>
</protein>
<accession>A0A2Z4FQD3</accession>
<dbReference type="RefSeq" id="WP_111337064.1">
    <property type="nucleotide sequence ID" value="NZ_CP030032.1"/>
</dbReference>
<gene>
    <name evidence="1" type="ORF">DN745_17900</name>
</gene>
<evidence type="ECO:0000313" key="2">
    <source>
        <dbReference type="Proteomes" id="UP000249799"/>
    </source>
</evidence>
<dbReference type="EMBL" id="CP030032">
    <property type="protein sequence ID" value="AWV91102.1"/>
    <property type="molecule type" value="Genomic_DNA"/>
</dbReference>